<dbReference type="InterPro" id="IPR043257">
    <property type="entry name" value="Rieske_N"/>
</dbReference>
<dbReference type="InterPro" id="IPR015879">
    <property type="entry name" value="Ring_hydroxy_dOase_asu_C_dom"/>
</dbReference>
<dbReference type="Pfam" id="PF00355">
    <property type="entry name" value="Rieske"/>
    <property type="match status" value="1"/>
</dbReference>
<dbReference type="STRING" id="1776.BHQ18_27170"/>
<dbReference type="InterPro" id="IPR017941">
    <property type="entry name" value="Rieske_2Fe-2S"/>
</dbReference>
<dbReference type="SUPFAM" id="SSF55961">
    <property type="entry name" value="Bet v1-like"/>
    <property type="match status" value="1"/>
</dbReference>
<dbReference type="PROSITE" id="PS51296">
    <property type="entry name" value="RIESKE"/>
    <property type="match status" value="1"/>
</dbReference>
<keyword evidence="9" id="KW-0520">NAD</keyword>
<keyword evidence="3" id="KW-0479">Metal-binding</keyword>
<evidence type="ECO:0000256" key="7">
    <source>
        <dbReference type="ARBA" id="ARBA00023004"/>
    </source>
</evidence>
<keyword evidence="6" id="KW-0560">Oxidoreductase</keyword>
<evidence type="ECO:0000256" key="8">
    <source>
        <dbReference type="ARBA" id="ARBA00023014"/>
    </source>
</evidence>
<dbReference type="PANTHER" id="PTHR43756">
    <property type="entry name" value="CHOLINE MONOOXYGENASE, CHLOROPLASTIC"/>
    <property type="match status" value="1"/>
</dbReference>
<keyword evidence="7" id="KW-0408">Iron</keyword>
<dbReference type="Gene3D" id="2.102.10.10">
    <property type="entry name" value="Rieske [2Fe-2S] iron-sulphur domain"/>
    <property type="match status" value="1"/>
</dbReference>
<keyword evidence="5" id="KW-0223">Dioxygenase</keyword>
<keyword evidence="12" id="KW-1185">Reference proteome</keyword>
<sequence>MSAHVLGAQIDRKVRPVDSMAPDATTMRTLENARGSILKGRLPASLIANAALYELELKRVFGRTWQFLCHEDEIPNAGDYVVRYIADNSIIVARQQDMTIRAMSNSCRHRGTLLCRTESGNESAFQCPYHGWTYRNNGDLIAIPAQQAVYGAAFDKSRLGLRALPMLDSYAGLVFGCVSDEAPGLDEYLGDMRWYLDLMMKKSPAGLEAWGAPQRWVIDANWKTGADNFVGDGYHTVMTHRSMCELGLLPPDNVAVSPAHVSLSGGHGAGVLGAPPGIPAPPYMGYPEEVVSGLSEGYGDDVHGEMLKRTMFIHGNVFPNLSFLNAFIAKDGESMPVPILTLRQWRPLDAARMEVWSWFFVERNAPEEFKQQSFETYVRTFGVGGVFEQDDAEIFQAITKGTRGELAGGVELNLEMGLDNLAPDPTWLGPGRPLASGYAEQNQREYWKQYFDYLATPRRDENV</sequence>
<dbReference type="InterPro" id="IPR043266">
    <property type="entry name" value="RHO_NdoB-like_C"/>
</dbReference>
<dbReference type="GO" id="GO:0005506">
    <property type="term" value="F:iron ion binding"/>
    <property type="evidence" value="ECO:0007669"/>
    <property type="project" value="InterPro"/>
</dbReference>
<dbReference type="PRINTS" id="PR00090">
    <property type="entry name" value="RNGDIOXGNASE"/>
</dbReference>
<gene>
    <name evidence="11" type="ORF">BHQ18_27170</name>
</gene>
<evidence type="ECO:0000256" key="5">
    <source>
        <dbReference type="ARBA" id="ARBA00022964"/>
    </source>
</evidence>
<evidence type="ECO:0000256" key="6">
    <source>
        <dbReference type="ARBA" id="ARBA00023002"/>
    </source>
</evidence>
<name>A0A1E3R8Q3_MYCFV</name>
<evidence type="ECO:0000313" key="12">
    <source>
        <dbReference type="Proteomes" id="UP000094053"/>
    </source>
</evidence>
<dbReference type="InterPro" id="IPR036922">
    <property type="entry name" value="Rieske_2Fe-2S_sf"/>
</dbReference>
<dbReference type="CDD" id="cd08881">
    <property type="entry name" value="RHO_alpha_C_NDO-like"/>
    <property type="match status" value="1"/>
</dbReference>
<dbReference type="EMBL" id="MIHA01000032">
    <property type="protein sequence ID" value="ODQ86204.1"/>
    <property type="molecule type" value="Genomic_DNA"/>
</dbReference>
<proteinExistence type="inferred from homology"/>
<dbReference type="GO" id="GO:0051213">
    <property type="term" value="F:dioxygenase activity"/>
    <property type="evidence" value="ECO:0007669"/>
    <property type="project" value="UniProtKB-KW"/>
</dbReference>
<evidence type="ECO:0000259" key="10">
    <source>
        <dbReference type="PROSITE" id="PS51296"/>
    </source>
</evidence>
<evidence type="ECO:0000256" key="9">
    <source>
        <dbReference type="ARBA" id="ARBA00023027"/>
    </source>
</evidence>
<comment type="similarity">
    <text evidence="1">Belongs to the bacterial ring-hydroxylating dioxygenase alpha subunit family.</text>
</comment>
<evidence type="ECO:0000256" key="3">
    <source>
        <dbReference type="ARBA" id="ARBA00022723"/>
    </source>
</evidence>
<dbReference type="Pfam" id="PF00848">
    <property type="entry name" value="Ring_hydroxyl_A"/>
    <property type="match status" value="1"/>
</dbReference>
<dbReference type="PROSITE" id="PS00570">
    <property type="entry name" value="RING_HYDROXYL_ALPHA"/>
    <property type="match status" value="1"/>
</dbReference>
<dbReference type="GO" id="GO:0004497">
    <property type="term" value="F:monooxygenase activity"/>
    <property type="evidence" value="ECO:0007669"/>
    <property type="project" value="UniProtKB-ARBA"/>
</dbReference>
<evidence type="ECO:0000256" key="4">
    <source>
        <dbReference type="ARBA" id="ARBA00022797"/>
    </source>
</evidence>
<comment type="caution">
    <text evidence="11">The sequence shown here is derived from an EMBL/GenBank/DDBJ whole genome shotgun (WGS) entry which is preliminary data.</text>
</comment>
<feature type="domain" description="Rieske" evidence="10">
    <location>
        <begin position="65"/>
        <end position="149"/>
    </location>
</feature>
<dbReference type="GO" id="GO:0016705">
    <property type="term" value="F:oxidoreductase activity, acting on paired donors, with incorporation or reduction of molecular oxygen"/>
    <property type="evidence" value="ECO:0007669"/>
    <property type="project" value="UniProtKB-ARBA"/>
</dbReference>
<dbReference type="InterPro" id="IPR015881">
    <property type="entry name" value="ARHD_Rieske_2Fe_2S"/>
</dbReference>
<evidence type="ECO:0000256" key="1">
    <source>
        <dbReference type="ARBA" id="ARBA00008751"/>
    </source>
</evidence>
<dbReference type="SUPFAM" id="SSF50022">
    <property type="entry name" value="ISP domain"/>
    <property type="match status" value="1"/>
</dbReference>
<accession>A0A1E3R8Q3</accession>
<dbReference type="PANTHER" id="PTHR43756:SF1">
    <property type="entry name" value="3-PHENYLPROPIONATE_CINNAMIC ACID DIOXYGENASE SUBUNIT ALPHA"/>
    <property type="match status" value="1"/>
</dbReference>
<dbReference type="Proteomes" id="UP000094053">
    <property type="component" value="Unassembled WGS sequence"/>
</dbReference>
<dbReference type="OrthoDB" id="5243643at2"/>
<keyword evidence="2" id="KW-0001">2Fe-2S</keyword>
<dbReference type="AlphaFoldDB" id="A0A1E3R8Q3"/>
<reference evidence="12" key="1">
    <citation type="submission" date="2016-09" db="EMBL/GenBank/DDBJ databases">
        <authorList>
            <person name="Greninger A.L."/>
            <person name="Jerome K.R."/>
            <person name="Mcnair B."/>
            <person name="Wallis C."/>
            <person name="Fang F."/>
        </authorList>
    </citation>
    <scope>NUCLEOTIDE SEQUENCE [LARGE SCALE GENOMIC DNA]</scope>
    <source>
        <strain evidence="12">M6</strain>
    </source>
</reference>
<evidence type="ECO:0000313" key="11">
    <source>
        <dbReference type="EMBL" id="ODQ86204.1"/>
    </source>
</evidence>
<organism evidence="11 12">
    <name type="scientific">Mycolicibacterium flavescens</name>
    <name type="common">Mycobacterium flavescens</name>
    <dbReference type="NCBI Taxonomy" id="1776"/>
    <lineage>
        <taxon>Bacteria</taxon>
        <taxon>Bacillati</taxon>
        <taxon>Actinomycetota</taxon>
        <taxon>Actinomycetes</taxon>
        <taxon>Mycobacteriales</taxon>
        <taxon>Mycobacteriaceae</taxon>
        <taxon>Mycolicibacterium</taxon>
    </lineage>
</organism>
<dbReference type="GO" id="GO:0051537">
    <property type="term" value="F:2 iron, 2 sulfur cluster binding"/>
    <property type="evidence" value="ECO:0007669"/>
    <property type="project" value="UniProtKB-KW"/>
</dbReference>
<evidence type="ECO:0000256" key="2">
    <source>
        <dbReference type="ARBA" id="ARBA00022714"/>
    </source>
</evidence>
<dbReference type="CDD" id="cd03535">
    <property type="entry name" value="Rieske_RO_Alpha_NDO"/>
    <property type="match status" value="1"/>
</dbReference>
<keyword evidence="4" id="KW-0058">Aromatic hydrocarbons catabolism</keyword>
<dbReference type="RefSeq" id="WP_069416760.1">
    <property type="nucleotide sequence ID" value="NZ_JACKUL010000047.1"/>
</dbReference>
<dbReference type="InterPro" id="IPR001663">
    <property type="entry name" value="Rng_hydr_dOase-A"/>
</dbReference>
<protein>
    <submittedName>
        <fullName evidence="11">Ribosomal subunit interface protein</fullName>
    </submittedName>
</protein>
<keyword evidence="8" id="KW-0411">Iron-sulfur</keyword>
<dbReference type="Gene3D" id="3.90.380.10">
    <property type="entry name" value="Naphthalene 1,2-dioxygenase Alpha Subunit, Chain A, domain 1"/>
    <property type="match status" value="1"/>
</dbReference>